<accession>A0A4Q7JGH6</accession>
<gene>
    <name evidence="2" type="ORF">EWH70_02185</name>
</gene>
<evidence type="ECO:0000313" key="3">
    <source>
        <dbReference type="Proteomes" id="UP000292003"/>
    </source>
</evidence>
<keyword evidence="3" id="KW-1185">Reference proteome</keyword>
<reference evidence="2 3" key="1">
    <citation type="submission" date="2019-02" db="EMBL/GenBank/DDBJ databases">
        <title>Draft genome sequence of Amycolatopsis sp. 8-3EHSu isolated from roots of Suaeda maritima.</title>
        <authorList>
            <person name="Duangmal K."/>
            <person name="Chantavorakit T."/>
        </authorList>
    </citation>
    <scope>NUCLEOTIDE SEQUENCE [LARGE SCALE GENOMIC DNA]</scope>
    <source>
        <strain evidence="2 3">8-3EHSu</strain>
    </source>
</reference>
<dbReference type="Pfam" id="PF07992">
    <property type="entry name" value="Pyr_redox_2"/>
    <property type="match status" value="1"/>
</dbReference>
<dbReference type="Proteomes" id="UP000292003">
    <property type="component" value="Unassembled WGS sequence"/>
</dbReference>
<dbReference type="Gene3D" id="3.50.50.60">
    <property type="entry name" value="FAD/NAD(P)-binding domain"/>
    <property type="match status" value="2"/>
</dbReference>
<comment type="caution">
    <text evidence="2">The sequence shown here is derived from an EMBL/GenBank/DDBJ whole genome shotgun (WGS) entry which is preliminary data.</text>
</comment>
<protein>
    <submittedName>
        <fullName evidence="2">NAD(P)/FAD-dependent oxidoreductase</fullName>
    </submittedName>
</protein>
<dbReference type="InterPro" id="IPR023753">
    <property type="entry name" value="FAD/NAD-binding_dom"/>
</dbReference>
<proteinExistence type="predicted"/>
<evidence type="ECO:0000313" key="2">
    <source>
        <dbReference type="EMBL" id="RZQ65904.1"/>
    </source>
</evidence>
<evidence type="ECO:0000259" key="1">
    <source>
        <dbReference type="Pfam" id="PF07992"/>
    </source>
</evidence>
<dbReference type="SUPFAM" id="SSF51905">
    <property type="entry name" value="FAD/NAD(P)-binding domain"/>
    <property type="match status" value="2"/>
</dbReference>
<name>A0A4Q7JGH6_9PSEU</name>
<dbReference type="GO" id="GO:0016491">
    <property type="term" value="F:oxidoreductase activity"/>
    <property type="evidence" value="ECO:0007669"/>
    <property type="project" value="InterPro"/>
</dbReference>
<organism evidence="2 3">
    <name type="scientific">Amycolatopsis suaedae</name>
    <dbReference type="NCBI Taxonomy" id="2510978"/>
    <lineage>
        <taxon>Bacteria</taxon>
        <taxon>Bacillati</taxon>
        <taxon>Actinomycetota</taxon>
        <taxon>Actinomycetes</taxon>
        <taxon>Pseudonocardiales</taxon>
        <taxon>Pseudonocardiaceae</taxon>
        <taxon>Amycolatopsis</taxon>
    </lineage>
</organism>
<sequence>MLGRSAVGSPPAGKERPVRSTHVVVLGGGFAGLETAFLLRSRFGEDRLRLTVVSDRGEFLFKPNTIYLPFEGDDGHLRVPLEPALRRRGIGYVPAEVSTLDPGRRTVGLADGGTITYDYLVVATGARANPGEIPGLGEHGRQLCDPARLGSFAEELLWMVQYARHGHRQHVVCVVPPGLHYPTATYELALMLDTWLRRGDIRHQVEIRLVTHEETLLRDFGPKVHDAVTARFAEREIESDTGLTVTSTTGTKVKFGDHNARRYDLLICLPPQVAAVTYPGLPADDRGFLRCEPGTRAVRGYPEIFAPGDAGDFPIKQAFIALRHAEAVADAIGADLTGRPRDDATGGITTMFLLDMLDQALFAQVPLAVGQAPDGRTIVSPSARTPYRVGTGRWWRLGKHSVGRSVPAAFASGHPFHAGAWWDAAQRHLRAGTDALTR</sequence>
<feature type="domain" description="FAD/NAD(P)-binding" evidence="1">
    <location>
        <begin position="22"/>
        <end position="323"/>
    </location>
</feature>
<dbReference type="OrthoDB" id="9802771at2"/>
<dbReference type="InterPro" id="IPR052541">
    <property type="entry name" value="SQRD"/>
</dbReference>
<dbReference type="InterPro" id="IPR036188">
    <property type="entry name" value="FAD/NAD-bd_sf"/>
</dbReference>
<dbReference type="PANTHER" id="PTHR43755:SF1">
    <property type="entry name" value="FAD-DEPENDENT PYRIDINE NUCLEOTIDE-DISULPHIDE OXIDOREDUCTASE"/>
    <property type="match status" value="1"/>
</dbReference>
<dbReference type="EMBL" id="SFCC01000001">
    <property type="protein sequence ID" value="RZQ65904.1"/>
    <property type="molecule type" value="Genomic_DNA"/>
</dbReference>
<dbReference type="PANTHER" id="PTHR43755">
    <property type="match status" value="1"/>
</dbReference>
<dbReference type="AlphaFoldDB" id="A0A4Q7JGH6"/>